<evidence type="ECO:0000256" key="14">
    <source>
        <dbReference type="ARBA" id="ARBA00029983"/>
    </source>
</evidence>
<evidence type="ECO:0000256" key="7">
    <source>
        <dbReference type="ARBA" id="ARBA00022927"/>
    </source>
</evidence>
<evidence type="ECO:0000256" key="5">
    <source>
        <dbReference type="ARBA" id="ARBA00022448"/>
    </source>
</evidence>
<keyword evidence="11" id="KW-0472">Membrane</keyword>
<evidence type="ECO:0000256" key="8">
    <source>
        <dbReference type="ARBA" id="ARBA00023010"/>
    </source>
</evidence>
<evidence type="ECO:0000256" key="2">
    <source>
        <dbReference type="ARBA" id="ARBA00004567"/>
    </source>
</evidence>
<gene>
    <name evidence="18" type="ORF">WICANDRAFT_20622</name>
</gene>
<evidence type="ECO:0000313" key="19">
    <source>
        <dbReference type="Proteomes" id="UP000094112"/>
    </source>
</evidence>
<dbReference type="Proteomes" id="UP000094112">
    <property type="component" value="Unassembled WGS sequence"/>
</dbReference>
<keyword evidence="8" id="KW-0811">Translocation</keyword>
<keyword evidence="19" id="KW-1185">Reference proteome</keyword>
<keyword evidence="6" id="KW-0509">mRNA transport</keyword>
<evidence type="ECO:0000256" key="9">
    <source>
        <dbReference type="ARBA" id="ARBA00023054"/>
    </source>
</evidence>
<dbReference type="GO" id="GO:0006446">
    <property type="term" value="P:regulation of translational initiation"/>
    <property type="evidence" value="ECO:0007669"/>
    <property type="project" value="EnsemblFungi"/>
</dbReference>
<evidence type="ECO:0000256" key="4">
    <source>
        <dbReference type="ARBA" id="ARBA00011056"/>
    </source>
</evidence>
<keyword evidence="9" id="KW-0175">Coiled coil</keyword>
<accession>A0A1E3PBJ9</accession>
<feature type="region of interest" description="Disordered" evidence="17">
    <location>
        <begin position="1"/>
        <end position="74"/>
    </location>
</feature>
<evidence type="ECO:0000256" key="16">
    <source>
        <dbReference type="ARBA" id="ARBA00075681"/>
    </source>
</evidence>
<evidence type="ECO:0000256" key="12">
    <source>
        <dbReference type="ARBA" id="ARBA00023242"/>
    </source>
</evidence>
<dbReference type="OrthoDB" id="420884at2759"/>
<dbReference type="GO" id="GO:0016973">
    <property type="term" value="P:poly(A)+ mRNA export from nucleus"/>
    <property type="evidence" value="ECO:0007669"/>
    <property type="project" value="EnsemblFungi"/>
</dbReference>
<organism evidence="18 19">
    <name type="scientific">Wickerhamomyces anomalus (strain ATCC 58044 / CBS 1984 / NCYC 433 / NRRL Y-366-8)</name>
    <name type="common">Yeast</name>
    <name type="synonym">Hansenula anomala</name>
    <dbReference type="NCBI Taxonomy" id="683960"/>
    <lineage>
        <taxon>Eukaryota</taxon>
        <taxon>Fungi</taxon>
        <taxon>Dikarya</taxon>
        <taxon>Ascomycota</taxon>
        <taxon>Saccharomycotina</taxon>
        <taxon>Saccharomycetes</taxon>
        <taxon>Phaffomycetales</taxon>
        <taxon>Wickerhamomycetaceae</taxon>
        <taxon>Wickerhamomyces</taxon>
    </lineage>
</organism>
<comment type="similarity">
    <text evidence="4">Belongs to the GLE1 family.</text>
</comment>
<dbReference type="STRING" id="683960.A0A1E3PBJ9"/>
<keyword evidence="7" id="KW-0653">Protein transport</keyword>
<comment type="subcellular location">
    <subcellularLocation>
        <location evidence="1">Nucleus membrane</location>
        <topology evidence="1">Peripheral membrane protein</topology>
        <orientation evidence="1">Cytoplasmic side</orientation>
    </subcellularLocation>
    <subcellularLocation>
        <location evidence="3">Nucleus membrane</location>
        <topology evidence="3">Peripheral membrane protein</topology>
        <orientation evidence="3">Nucleoplasmic side</orientation>
    </subcellularLocation>
    <subcellularLocation>
        <location evidence="2">Nucleus</location>
        <location evidence="2">Nuclear pore complex</location>
    </subcellularLocation>
</comment>
<evidence type="ECO:0000256" key="11">
    <source>
        <dbReference type="ARBA" id="ARBA00023136"/>
    </source>
</evidence>
<dbReference type="InterPro" id="IPR012476">
    <property type="entry name" value="GLE1"/>
</dbReference>
<dbReference type="GO" id="GO:0006449">
    <property type="term" value="P:regulation of translational termination"/>
    <property type="evidence" value="ECO:0007669"/>
    <property type="project" value="EnsemblFungi"/>
</dbReference>
<dbReference type="Gene3D" id="1.25.40.510">
    <property type="entry name" value="GLE1-like"/>
    <property type="match status" value="1"/>
</dbReference>
<feature type="non-terminal residue" evidence="18">
    <location>
        <position position="1"/>
    </location>
</feature>
<protein>
    <recommendedName>
        <fullName evidence="13">mRNA export factor GLE1</fullName>
    </recommendedName>
    <alternativeName>
        <fullName evidence="15">Nuclear pore protein GLE1</fullName>
    </alternativeName>
    <alternativeName>
        <fullName evidence="14">Nucleoporin GLE1</fullName>
    </alternativeName>
    <alternativeName>
        <fullName evidence="16">RNA export factor GLE1</fullName>
    </alternativeName>
</protein>
<name>A0A1E3PBJ9_WICAA</name>
<dbReference type="GO" id="GO:0000822">
    <property type="term" value="F:inositol hexakisphosphate binding"/>
    <property type="evidence" value="ECO:0007669"/>
    <property type="project" value="EnsemblFungi"/>
</dbReference>
<keyword evidence="12" id="KW-0539">Nucleus</keyword>
<evidence type="ECO:0000256" key="6">
    <source>
        <dbReference type="ARBA" id="ARBA00022816"/>
    </source>
</evidence>
<evidence type="ECO:0000256" key="10">
    <source>
        <dbReference type="ARBA" id="ARBA00023132"/>
    </source>
</evidence>
<keyword evidence="10" id="KW-0906">Nuclear pore complex</keyword>
<dbReference type="GO" id="GO:0005543">
    <property type="term" value="F:phospholipid binding"/>
    <property type="evidence" value="ECO:0007669"/>
    <property type="project" value="EnsemblFungi"/>
</dbReference>
<proteinExistence type="inferred from homology"/>
<feature type="non-terminal residue" evidence="18">
    <location>
        <position position="387"/>
    </location>
</feature>
<reference evidence="18 19" key="1">
    <citation type="journal article" date="2016" name="Proc. Natl. Acad. Sci. U.S.A.">
        <title>Comparative genomics of biotechnologically important yeasts.</title>
        <authorList>
            <person name="Riley R."/>
            <person name="Haridas S."/>
            <person name="Wolfe K.H."/>
            <person name="Lopes M.R."/>
            <person name="Hittinger C.T."/>
            <person name="Goeker M."/>
            <person name="Salamov A.A."/>
            <person name="Wisecaver J.H."/>
            <person name="Long T.M."/>
            <person name="Calvey C.H."/>
            <person name="Aerts A.L."/>
            <person name="Barry K.W."/>
            <person name="Choi C."/>
            <person name="Clum A."/>
            <person name="Coughlan A.Y."/>
            <person name="Deshpande S."/>
            <person name="Douglass A.P."/>
            <person name="Hanson S.J."/>
            <person name="Klenk H.-P."/>
            <person name="LaButti K.M."/>
            <person name="Lapidus A."/>
            <person name="Lindquist E.A."/>
            <person name="Lipzen A.M."/>
            <person name="Meier-Kolthoff J.P."/>
            <person name="Ohm R.A."/>
            <person name="Otillar R.P."/>
            <person name="Pangilinan J.L."/>
            <person name="Peng Y."/>
            <person name="Rokas A."/>
            <person name="Rosa C.A."/>
            <person name="Scheuner C."/>
            <person name="Sibirny A.A."/>
            <person name="Slot J.C."/>
            <person name="Stielow J.B."/>
            <person name="Sun H."/>
            <person name="Kurtzman C.P."/>
            <person name="Blackwell M."/>
            <person name="Grigoriev I.V."/>
            <person name="Jeffries T.W."/>
        </authorList>
    </citation>
    <scope>NUCLEOTIDE SEQUENCE [LARGE SCALE GENOMIC DNA]</scope>
    <source>
        <strain evidence="19">ATCC 58044 / CBS 1984 / NCYC 433 / NRRL Y-366-8</strain>
    </source>
</reference>
<evidence type="ECO:0000313" key="18">
    <source>
        <dbReference type="EMBL" id="ODQ62786.1"/>
    </source>
</evidence>
<evidence type="ECO:0000256" key="3">
    <source>
        <dbReference type="ARBA" id="ARBA00004620"/>
    </source>
</evidence>
<dbReference type="Pfam" id="PF07817">
    <property type="entry name" value="GLE1"/>
    <property type="match status" value="1"/>
</dbReference>
<dbReference type="PANTHER" id="PTHR12960">
    <property type="entry name" value="GLE-1-RELATED"/>
    <property type="match status" value="1"/>
</dbReference>
<dbReference type="GeneID" id="30198127"/>
<dbReference type="AlphaFoldDB" id="A0A1E3PBJ9"/>
<dbReference type="InterPro" id="IPR038506">
    <property type="entry name" value="GLE1-like_sf"/>
</dbReference>
<dbReference type="GO" id="GO:0008047">
    <property type="term" value="F:enzyme activator activity"/>
    <property type="evidence" value="ECO:0007669"/>
    <property type="project" value="EnsemblFungi"/>
</dbReference>
<dbReference type="RefSeq" id="XP_019041993.1">
    <property type="nucleotide sequence ID" value="XM_019180881.1"/>
</dbReference>
<dbReference type="GO" id="GO:0005737">
    <property type="term" value="C:cytoplasm"/>
    <property type="evidence" value="ECO:0007669"/>
    <property type="project" value="EnsemblFungi"/>
</dbReference>
<keyword evidence="5" id="KW-0813">Transport</keyword>
<sequence length="387" mass="45412">KRQEEERKRREEEEKKRLEEERKKKEEEERKRKEEEERIRKETEQKAKEEAERLAKEKQDLEEKAAQEKKKKEEEAIKQKKLQEEQEAKKGKGITNYLEVEQQFLHYKELIQKIKSDIVLKVKSDLSTKNAISKHKRKINPKFGQLTNSLSQLSRISNEVITLINETKPNELAFKWIMNFVAKAIVAQSETEVRAHASSSLPLGKLALNLMVEFPELKEFLIARFVKKCPFVIGYTCAIDTEEGRLRMGWKRHDGSKWEDEVSYDERMAGMMTVYSVLTRLPLDAKYYNNLEHPLPISNGWIMLARIVNQPNNLLTNAHFMVISSWWEASAFEFTQVYGKQGVKMLNLLWTSWVQSVEDKKLSAAKTLQTIGEDWSQTGKINKFDEM</sequence>
<evidence type="ECO:0000256" key="13">
    <source>
        <dbReference type="ARBA" id="ARBA00026227"/>
    </source>
</evidence>
<dbReference type="PANTHER" id="PTHR12960:SF0">
    <property type="entry name" value="MRNA EXPORT FACTOR GLE1"/>
    <property type="match status" value="1"/>
</dbReference>
<evidence type="ECO:0000256" key="17">
    <source>
        <dbReference type="SAM" id="MobiDB-lite"/>
    </source>
</evidence>
<dbReference type="GO" id="GO:0015031">
    <property type="term" value="P:protein transport"/>
    <property type="evidence" value="ECO:0007669"/>
    <property type="project" value="UniProtKB-KW"/>
</dbReference>
<dbReference type="GO" id="GO:0044614">
    <property type="term" value="C:nuclear pore cytoplasmic filaments"/>
    <property type="evidence" value="ECO:0007669"/>
    <property type="project" value="EnsemblFungi"/>
</dbReference>
<evidence type="ECO:0000256" key="15">
    <source>
        <dbReference type="ARBA" id="ARBA00075092"/>
    </source>
</evidence>
<dbReference type="GO" id="GO:0006409">
    <property type="term" value="P:tRNA export from nucleus"/>
    <property type="evidence" value="ECO:0007669"/>
    <property type="project" value="EnsemblFungi"/>
</dbReference>
<evidence type="ECO:0000256" key="1">
    <source>
        <dbReference type="ARBA" id="ARBA00004335"/>
    </source>
</evidence>
<dbReference type="EMBL" id="KV454208">
    <property type="protein sequence ID" value="ODQ62786.1"/>
    <property type="molecule type" value="Genomic_DNA"/>
</dbReference>
<dbReference type="GO" id="GO:0031965">
    <property type="term" value="C:nuclear membrane"/>
    <property type="evidence" value="ECO:0007669"/>
    <property type="project" value="UniProtKB-SubCell"/>
</dbReference>
<dbReference type="GO" id="GO:0031369">
    <property type="term" value="F:translation initiation factor binding"/>
    <property type="evidence" value="ECO:0007669"/>
    <property type="project" value="EnsemblFungi"/>
</dbReference>
<dbReference type="FunFam" id="1.25.40.510:FF:000003">
    <property type="entry name" value="Nucleoporin GLE1"/>
    <property type="match status" value="1"/>
</dbReference>